<sequence length="366" mass="39718">MRDMQLKSPAGTTRRTAPSALADDTAAPTPSAVRVSAATKRFDRSETDALSHVDLTVPAGSITVLLGPSGCGKTTLLRCVAGLETLTSGRIEIGETDVTDISAEDRGVAMAFQNYALYPNKTVLGNIEFPLRMRRVDRATRRERALRAAELMRLDGLLDRKPSELSGGQRQRVGIGRALVRDPAVLVMDEPFSNLDAALRDTMRAELVTLQRRLGMTVVFVTHDQVEALALADQLVVMRAGRIEQAGPPEDVYRTPATTFVATFLDGMNTFDAEGPFAAGSMPGAATVGCRTDHLRIGTGDGDDIDLRGQVLMAELRGRDRLVHLDIDGRRARMRVPADTRPSGEIALHVRRSDLHHFTADGVRCP</sequence>
<dbReference type="Gene3D" id="3.40.50.300">
    <property type="entry name" value="P-loop containing nucleotide triphosphate hydrolases"/>
    <property type="match status" value="1"/>
</dbReference>
<dbReference type="InterPro" id="IPR012340">
    <property type="entry name" value="NA-bd_OB-fold"/>
</dbReference>
<evidence type="ECO:0000256" key="4">
    <source>
        <dbReference type="ARBA" id="ARBA00022840"/>
    </source>
</evidence>
<dbReference type="PANTHER" id="PTHR43875:SF15">
    <property type="entry name" value="TREHALOSE IMPORT ATP-BINDING PROTEIN SUGC"/>
    <property type="match status" value="1"/>
</dbReference>
<dbReference type="EMBL" id="LJIW01000001">
    <property type="protein sequence ID" value="PNG94365.1"/>
    <property type="molecule type" value="Genomic_DNA"/>
</dbReference>
<dbReference type="GO" id="GO:0005524">
    <property type="term" value="F:ATP binding"/>
    <property type="evidence" value="ECO:0007669"/>
    <property type="project" value="UniProtKB-KW"/>
</dbReference>
<dbReference type="GO" id="GO:0055052">
    <property type="term" value="C:ATP-binding cassette (ABC) transporter complex, substrate-binding subunit-containing"/>
    <property type="evidence" value="ECO:0007669"/>
    <property type="project" value="TreeGrafter"/>
</dbReference>
<feature type="domain" description="ABC transporter" evidence="8">
    <location>
        <begin position="33"/>
        <end position="265"/>
    </location>
</feature>
<dbReference type="PROSITE" id="PS50893">
    <property type="entry name" value="ABC_TRANSPORTER_2"/>
    <property type="match status" value="1"/>
</dbReference>
<gene>
    <name evidence="9" type="ORF">SMF913_10390</name>
</gene>
<dbReference type="Pfam" id="PF00005">
    <property type="entry name" value="ABC_tran"/>
    <property type="match status" value="1"/>
</dbReference>
<feature type="region of interest" description="Disordered" evidence="7">
    <location>
        <begin position="1"/>
        <end position="32"/>
    </location>
</feature>
<keyword evidence="2" id="KW-1003">Cell membrane</keyword>
<dbReference type="Gene3D" id="2.40.50.100">
    <property type="match status" value="1"/>
</dbReference>
<dbReference type="PROSITE" id="PS00211">
    <property type="entry name" value="ABC_TRANSPORTER_1"/>
    <property type="match status" value="1"/>
</dbReference>
<evidence type="ECO:0000256" key="3">
    <source>
        <dbReference type="ARBA" id="ARBA00022741"/>
    </source>
</evidence>
<dbReference type="InterPro" id="IPR008995">
    <property type="entry name" value="Mo/tungstate-bd_C_term_dom"/>
</dbReference>
<dbReference type="InterPro" id="IPR003593">
    <property type="entry name" value="AAA+_ATPase"/>
</dbReference>
<evidence type="ECO:0000256" key="7">
    <source>
        <dbReference type="SAM" id="MobiDB-lite"/>
    </source>
</evidence>
<evidence type="ECO:0000259" key="8">
    <source>
        <dbReference type="PROSITE" id="PS50893"/>
    </source>
</evidence>
<evidence type="ECO:0000256" key="1">
    <source>
        <dbReference type="ARBA" id="ARBA00022448"/>
    </source>
</evidence>
<dbReference type="GO" id="GO:0016887">
    <property type="term" value="F:ATP hydrolysis activity"/>
    <property type="evidence" value="ECO:0007669"/>
    <property type="project" value="InterPro"/>
</dbReference>
<dbReference type="SMART" id="SM00382">
    <property type="entry name" value="AAA"/>
    <property type="match status" value="1"/>
</dbReference>
<keyword evidence="4 9" id="KW-0067">ATP-binding</keyword>
<keyword evidence="1" id="KW-0813">Transport</keyword>
<comment type="caution">
    <text evidence="9">The sequence shown here is derived from an EMBL/GenBank/DDBJ whole genome shotgun (WGS) entry which is preliminary data.</text>
</comment>
<keyword evidence="3" id="KW-0547">Nucleotide-binding</keyword>
<organism evidence="9 10">
    <name type="scientific">Streptomyces malaysiensis</name>
    <dbReference type="NCBI Taxonomy" id="92644"/>
    <lineage>
        <taxon>Bacteria</taxon>
        <taxon>Bacillati</taxon>
        <taxon>Actinomycetota</taxon>
        <taxon>Actinomycetes</taxon>
        <taxon>Kitasatosporales</taxon>
        <taxon>Streptomycetaceae</taxon>
        <taxon>Streptomyces</taxon>
        <taxon>Streptomyces violaceusniger group</taxon>
    </lineage>
</organism>
<dbReference type="Gene3D" id="2.40.50.140">
    <property type="entry name" value="Nucleic acid-binding proteins"/>
    <property type="match status" value="1"/>
</dbReference>
<dbReference type="InterPro" id="IPR027417">
    <property type="entry name" value="P-loop_NTPase"/>
</dbReference>
<dbReference type="SUPFAM" id="SSF52540">
    <property type="entry name" value="P-loop containing nucleoside triphosphate hydrolases"/>
    <property type="match status" value="1"/>
</dbReference>
<dbReference type="SUPFAM" id="SSF50331">
    <property type="entry name" value="MOP-like"/>
    <property type="match status" value="1"/>
</dbReference>
<dbReference type="AlphaFoldDB" id="A0A2J7Z261"/>
<evidence type="ECO:0000256" key="5">
    <source>
        <dbReference type="ARBA" id="ARBA00022967"/>
    </source>
</evidence>
<keyword evidence="10" id="KW-1185">Reference proteome</keyword>
<evidence type="ECO:0000256" key="6">
    <source>
        <dbReference type="ARBA" id="ARBA00023136"/>
    </source>
</evidence>
<dbReference type="FunFam" id="3.40.50.300:FF:000042">
    <property type="entry name" value="Maltose/maltodextrin ABC transporter, ATP-binding protein"/>
    <property type="match status" value="1"/>
</dbReference>
<dbReference type="PANTHER" id="PTHR43875">
    <property type="entry name" value="MALTODEXTRIN IMPORT ATP-BINDING PROTEIN MSMX"/>
    <property type="match status" value="1"/>
</dbReference>
<evidence type="ECO:0000256" key="2">
    <source>
        <dbReference type="ARBA" id="ARBA00022475"/>
    </source>
</evidence>
<proteinExistence type="predicted"/>
<dbReference type="Proteomes" id="UP000236520">
    <property type="component" value="Unassembled WGS sequence"/>
</dbReference>
<name>A0A2J7Z261_STRMQ</name>
<evidence type="ECO:0000313" key="9">
    <source>
        <dbReference type="EMBL" id="PNG94365.1"/>
    </source>
</evidence>
<dbReference type="GO" id="GO:0140359">
    <property type="term" value="F:ABC-type transporter activity"/>
    <property type="evidence" value="ECO:0007669"/>
    <property type="project" value="UniProtKB-ARBA"/>
</dbReference>
<reference evidence="9 10" key="1">
    <citation type="submission" date="2015-09" db="EMBL/GenBank/DDBJ databases">
        <title>Genome sequence, genome mining and natural product profiling of a biocontrol bacterium Streptomyces malaysiensis F913.</title>
        <authorList>
            <person name="Xu Y."/>
            <person name="Wei J."/>
            <person name="Xie J."/>
            <person name="Li T."/>
            <person name="Zhou Z."/>
        </authorList>
    </citation>
    <scope>NUCLEOTIDE SEQUENCE [LARGE SCALE GENOMIC DNA]</scope>
    <source>
        <strain evidence="9 10">F913</strain>
    </source>
</reference>
<protein>
    <submittedName>
        <fullName evidence="9">sn-glycerol-3-phosphate import ATP-binding protein UgpC 1</fullName>
    </submittedName>
</protein>
<accession>A0A2J7Z261</accession>
<dbReference type="InterPro" id="IPR003439">
    <property type="entry name" value="ABC_transporter-like_ATP-bd"/>
</dbReference>
<keyword evidence="5" id="KW-1278">Translocase</keyword>
<dbReference type="InterPro" id="IPR017871">
    <property type="entry name" value="ABC_transporter-like_CS"/>
</dbReference>
<evidence type="ECO:0000313" key="10">
    <source>
        <dbReference type="Proteomes" id="UP000236520"/>
    </source>
</evidence>
<keyword evidence="6" id="KW-0472">Membrane</keyword>
<dbReference type="InterPro" id="IPR047641">
    <property type="entry name" value="ABC_transpr_MalK/UgpC-like"/>
</dbReference>